<reference evidence="2 3" key="2">
    <citation type="submission" date="2019-04" db="EMBL/GenBank/DDBJ databases">
        <authorList>
            <person name="Yang S."/>
            <person name="Wei W."/>
        </authorList>
    </citation>
    <scope>NUCLEOTIDE SEQUENCE [LARGE SCALE GENOMIC DNA]</scope>
    <source>
        <strain evidence="3">ZP60</strain>
    </source>
</reference>
<proteinExistence type="predicted"/>
<evidence type="ECO:0000313" key="3">
    <source>
        <dbReference type="Proteomes" id="UP000297053"/>
    </source>
</evidence>
<gene>
    <name evidence="2" type="ORF">E5139_12135</name>
</gene>
<feature type="compositionally biased region" description="Acidic residues" evidence="1">
    <location>
        <begin position="57"/>
        <end position="67"/>
    </location>
</feature>
<dbReference type="AlphaFoldDB" id="A0A4D6KN40"/>
<dbReference type="EMBL" id="CP039375">
    <property type="protein sequence ID" value="QCD66356.1"/>
    <property type="molecule type" value="Genomic_DNA"/>
</dbReference>
<evidence type="ECO:0008006" key="4">
    <source>
        <dbReference type="Google" id="ProtNLM"/>
    </source>
</evidence>
<dbReference type="RefSeq" id="WP_015762760.1">
    <property type="nucleotide sequence ID" value="NZ_CP039375.1"/>
</dbReference>
<name>A0A4D6KN40_9EURY</name>
<dbReference type="KEGG" id="halz:E5139_12135"/>
<reference evidence="2 3" key="1">
    <citation type="submission" date="2019-04" db="EMBL/GenBank/DDBJ databases">
        <title>Complete genome sequence of Arthrobacter sp. ZXY-2 associated with effective atrazine degradation and salt adaptation.</title>
        <authorList>
            <person name="Zhao X."/>
        </authorList>
    </citation>
    <scope>NUCLEOTIDE SEQUENCE [LARGE SCALE GENOMIC DNA]</scope>
    <source>
        <strain evidence="3">ZP60</strain>
    </source>
</reference>
<accession>A0A4D6KN40</accession>
<evidence type="ECO:0000313" key="2">
    <source>
        <dbReference type="EMBL" id="QCD66356.1"/>
    </source>
</evidence>
<dbReference type="OMA" id="GLCEICE"/>
<dbReference type="GeneID" id="42179700"/>
<dbReference type="Proteomes" id="UP000297053">
    <property type="component" value="Chromosome"/>
</dbReference>
<evidence type="ECO:0000256" key="1">
    <source>
        <dbReference type="SAM" id="MobiDB-lite"/>
    </source>
</evidence>
<organism evidence="2 3">
    <name type="scientific">Halomicrobium mukohataei</name>
    <dbReference type="NCBI Taxonomy" id="57705"/>
    <lineage>
        <taxon>Archaea</taxon>
        <taxon>Methanobacteriati</taxon>
        <taxon>Methanobacteriota</taxon>
        <taxon>Stenosarchaea group</taxon>
        <taxon>Halobacteria</taxon>
        <taxon>Halobacteriales</taxon>
        <taxon>Haloarculaceae</taxon>
        <taxon>Halomicrobium</taxon>
    </lineage>
</organism>
<feature type="region of interest" description="Disordered" evidence="1">
    <location>
        <begin position="47"/>
        <end position="67"/>
    </location>
</feature>
<sequence length="67" mass="7125">MSVTGLCEICESATSEDACDLCGRQVCENHYAESDGICTACLGDAGSRPDRQPTSDDLPDGVDTYEF</sequence>
<protein>
    <recommendedName>
        <fullName evidence="4">HIT-type domain-containing protein</fullName>
    </recommendedName>
</protein>